<gene>
    <name evidence="1" type="ORF">SAMN05660706_11092</name>
</gene>
<organism evidence="1 2">
    <name type="scientific">Desulfoscipio geothermicus DSM 3669</name>
    <dbReference type="NCBI Taxonomy" id="1121426"/>
    <lineage>
        <taxon>Bacteria</taxon>
        <taxon>Bacillati</taxon>
        <taxon>Bacillota</taxon>
        <taxon>Clostridia</taxon>
        <taxon>Eubacteriales</taxon>
        <taxon>Desulfallaceae</taxon>
        <taxon>Desulfoscipio</taxon>
    </lineage>
</organism>
<evidence type="ECO:0000313" key="2">
    <source>
        <dbReference type="Proteomes" id="UP000199584"/>
    </source>
</evidence>
<keyword evidence="2" id="KW-1185">Reference proteome</keyword>
<sequence length="78" mass="9098">MRRNITMPLLTYGDLNSFALHCKNKLLVNKPYEFLCPAEVRKNDDEKIWEKCVPQIKELNNGLLSILRNNANLYAISF</sequence>
<proteinExistence type="predicted"/>
<name>A0A1I6DGM3_9FIRM</name>
<accession>A0A1I6DGM3</accession>
<reference evidence="2" key="1">
    <citation type="submission" date="2016-10" db="EMBL/GenBank/DDBJ databases">
        <authorList>
            <person name="Varghese N."/>
            <person name="Submissions S."/>
        </authorList>
    </citation>
    <scope>NUCLEOTIDE SEQUENCE [LARGE SCALE GENOMIC DNA]</scope>
    <source>
        <strain evidence="2">DSM 3669</strain>
    </source>
</reference>
<dbReference type="Proteomes" id="UP000199584">
    <property type="component" value="Unassembled WGS sequence"/>
</dbReference>
<dbReference type="AlphaFoldDB" id="A0A1I6DGM3"/>
<evidence type="ECO:0000313" key="1">
    <source>
        <dbReference type="EMBL" id="SFR04531.1"/>
    </source>
</evidence>
<dbReference type="EMBL" id="FOYM01000010">
    <property type="protein sequence ID" value="SFR04531.1"/>
    <property type="molecule type" value="Genomic_DNA"/>
</dbReference>
<protein>
    <submittedName>
        <fullName evidence="1">Uncharacterized protein</fullName>
    </submittedName>
</protein>